<organism evidence="1 2">
    <name type="scientific">Brenthis ino</name>
    <name type="common">lesser marbled fritillary</name>
    <dbReference type="NCBI Taxonomy" id="405034"/>
    <lineage>
        <taxon>Eukaryota</taxon>
        <taxon>Metazoa</taxon>
        <taxon>Ecdysozoa</taxon>
        <taxon>Arthropoda</taxon>
        <taxon>Hexapoda</taxon>
        <taxon>Insecta</taxon>
        <taxon>Pterygota</taxon>
        <taxon>Neoptera</taxon>
        <taxon>Endopterygota</taxon>
        <taxon>Lepidoptera</taxon>
        <taxon>Glossata</taxon>
        <taxon>Ditrysia</taxon>
        <taxon>Papilionoidea</taxon>
        <taxon>Nymphalidae</taxon>
        <taxon>Heliconiinae</taxon>
        <taxon>Argynnini</taxon>
        <taxon>Brenthis</taxon>
    </lineage>
</organism>
<keyword evidence="2" id="KW-1185">Reference proteome</keyword>
<sequence length="90" mass="10162">MRPGKAFIKMATEAILAQVARWPPRQVQTYLDNALSLGTLQNTVCIHRPHPKKNIYIARGGARGFPCRGARAPPPPHIPILYIKYEIFRT</sequence>
<dbReference type="AlphaFoldDB" id="A0A8J9YL13"/>
<feature type="non-terminal residue" evidence="1">
    <location>
        <position position="90"/>
    </location>
</feature>
<gene>
    <name evidence="1" type="ORF">BINO364_LOCUS16520</name>
</gene>
<accession>A0A8J9YL13</accession>
<protein>
    <submittedName>
        <fullName evidence="1">Uncharacterized protein</fullName>
    </submittedName>
</protein>
<evidence type="ECO:0000313" key="2">
    <source>
        <dbReference type="Proteomes" id="UP000838878"/>
    </source>
</evidence>
<proteinExistence type="predicted"/>
<name>A0A8J9YL13_9NEOP</name>
<dbReference type="EMBL" id="OV170229">
    <property type="protein sequence ID" value="CAH0731726.1"/>
    <property type="molecule type" value="Genomic_DNA"/>
</dbReference>
<dbReference type="Proteomes" id="UP000838878">
    <property type="component" value="Chromosome 9"/>
</dbReference>
<evidence type="ECO:0000313" key="1">
    <source>
        <dbReference type="EMBL" id="CAH0731726.1"/>
    </source>
</evidence>
<dbReference type="OrthoDB" id="7477883at2759"/>
<reference evidence="1" key="1">
    <citation type="submission" date="2021-12" db="EMBL/GenBank/DDBJ databases">
        <authorList>
            <person name="Martin H S."/>
        </authorList>
    </citation>
    <scope>NUCLEOTIDE SEQUENCE</scope>
</reference>